<dbReference type="RefSeq" id="XP_001608557.1">
    <property type="nucleotide sequence ID" value="XM_001608507.1"/>
</dbReference>
<reference evidence="3 4" key="1">
    <citation type="journal article" date="2008" name="Nature">
        <title>Comparative genomics of the neglected human malaria parasite Plasmodium vivax.</title>
        <authorList>
            <person name="Carlton J.M."/>
            <person name="Adams J.H."/>
            <person name="Silva J.C."/>
            <person name="Bidwell S.L."/>
            <person name="Lorenzi H."/>
            <person name="Caler E."/>
            <person name="Crabtree J."/>
            <person name="Angiuoli S.V."/>
            <person name="Merino E.F."/>
            <person name="Amedeo P."/>
            <person name="Cheng Q."/>
            <person name="Coulson R.M."/>
            <person name="Crabb B.S."/>
            <person name="Del Portillo H.A."/>
            <person name="Essien K."/>
            <person name="Feldblyum T.V."/>
            <person name="Fernandez-Becerra C."/>
            <person name="Gilson P.R."/>
            <person name="Gueye A.H."/>
            <person name="Guo X."/>
            <person name="Kang'a S."/>
            <person name="Kooij T.W."/>
            <person name="Korsinczky M."/>
            <person name="Meyer E.V."/>
            <person name="Nene V."/>
            <person name="Paulsen I."/>
            <person name="White O."/>
            <person name="Ralph S.A."/>
            <person name="Ren Q."/>
            <person name="Sargeant T.J."/>
            <person name="Salzberg S.L."/>
            <person name="Stoeckert C.J."/>
            <person name="Sullivan S.A."/>
            <person name="Yamamoto M.M."/>
            <person name="Hoffman S.L."/>
            <person name="Wortman J.R."/>
            <person name="Gardner M.J."/>
            <person name="Galinski M.R."/>
            <person name="Barnwell J.W."/>
            <person name="Fraser-Liggett C.M."/>
        </authorList>
    </citation>
    <scope>NUCLEOTIDE SEQUENCE [LARGE SCALE GENOMIC DNA]</scope>
    <source>
        <strain evidence="3 4">Salvador I</strain>
    </source>
</reference>
<evidence type="ECO:0008006" key="5">
    <source>
        <dbReference type="Google" id="ProtNLM"/>
    </source>
</evidence>
<feature type="transmembrane region" description="Helical" evidence="2">
    <location>
        <begin position="261"/>
        <end position="278"/>
    </location>
</feature>
<dbReference type="Proteomes" id="UP000008333">
    <property type="component" value="Unassembled WGS sequence"/>
</dbReference>
<feature type="compositionally biased region" description="Basic and acidic residues" evidence="1">
    <location>
        <begin position="134"/>
        <end position="145"/>
    </location>
</feature>
<keyword evidence="2" id="KW-0812">Transmembrane</keyword>
<keyword evidence="2" id="KW-1133">Transmembrane helix</keyword>
<keyword evidence="4" id="KW-1185">Reference proteome</keyword>
<gene>
    <name evidence="3" type="ORF">PVX_106215</name>
</gene>
<feature type="region of interest" description="Disordered" evidence="1">
    <location>
        <begin position="185"/>
        <end position="217"/>
    </location>
</feature>
<proteinExistence type="predicted"/>
<dbReference type="EMBL" id="AAKM01000037">
    <property type="protein sequence ID" value="EDL42825.1"/>
    <property type="molecule type" value="Genomic_DNA"/>
</dbReference>
<dbReference type="KEGG" id="pvx:PVX_106215"/>
<dbReference type="GeneID" id="5471466"/>
<keyword evidence="2" id="KW-0472">Membrane</keyword>
<evidence type="ECO:0000256" key="2">
    <source>
        <dbReference type="SAM" id="Phobius"/>
    </source>
</evidence>
<dbReference type="InParanoid" id="A5KCU4"/>
<evidence type="ECO:0000313" key="3">
    <source>
        <dbReference type="EMBL" id="EDL42825.1"/>
    </source>
</evidence>
<sequence length="328" mass="37515">MSGRPRMSSSGTDFAKRFREFRCIDNYNTFKTEIERKIDDFRSRTKKKFCKECDIIKNLIYQKKNELYSYCDNKSFPNRLIETNDKIKVFIIQCPDLSKCSDNHAPNARKSVAAGKPQLYSCNNGGCVTGRETQLQKDSKAKPEIQRASSEIRGSEGPKALEKNLNPEATAELQKKNVIIPAKHSFTHPGSSAGSDTETPEPKVNTHSRITGHEDTQTHPISLSVPSSAMSLLDNLVKVSVLKKRCLLKAINKILHMLNKMLIYVLFVIQMFLEQLYIIKVLTLKIFIMFLLLIQLIVFQMQFLKEIMIKLLLILLQMEKNMVVKLLL</sequence>
<comment type="caution">
    <text evidence="3">The sequence shown here is derived from an EMBL/GenBank/DDBJ whole genome shotgun (WGS) entry which is preliminary data.</text>
</comment>
<feature type="compositionally biased region" description="Polar residues" evidence="1">
    <location>
        <begin position="188"/>
        <end position="197"/>
    </location>
</feature>
<evidence type="ECO:0000256" key="1">
    <source>
        <dbReference type="SAM" id="MobiDB-lite"/>
    </source>
</evidence>
<dbReference type="OMA" id="REFRCID"/>
<accession>A5KCU4</accession>
<protein>
    <recommendedName>
        <fullName evidence="5">VIR protein</fullName>
    </recommendedName>
</protein>
<feature type="transmembrane region" description="Helical" evidence="2">
    <location>
        <begin position="284"/>
        <end position="304"/>
    </location>
</feature>
<feature type="region of interest" description="Disordered" evidence="1">
    <location>
        <begin position="131"/>
        <end position="161"/>
    </location>
</feature>
<evidence type="ECO:0000313" key="4">
    <source>
        <dbReference type="Proteomes" id="UP000008333"/>
    </source>
</evidence>
<dbReference type="AlphaFoldDB" id="A5KCU4"/>
<organism evidence="3 4">
    <name type="scientific">Plasmodium vivax (strain Salvador I)</name>
    <dbReference type="NCBI Taxonomy" id="126793"/>
    <lineage>
        <taxon>Eukaryota</taxon>
        <taxon>Sar</taxon>
        <taxon>Alveolata</taxon>
        <taxon>Apicomplexa</taxon>
        <taxon>Aconoidasida</taxon>
        <taxon>Haemosporida</taxon>
        <taxon>Plasmodiidae</taxon>
        <taxon>Plasmodium</taxon>
        <taxon>Plasmodium (Plasmodium)</taxon>
    </lineage>
</organism>
<name>A5KCU4_PLAVS</name>